<dbReference type="PANTHER" id="PTHR43877">
    <property type="entry name" value="AMINOALKYLPHOSPHONATE N-ACETYLTRANSFERASE-RELATED-RELATED"/>
    <property type="match status" value="1"/>
</dbReference>
<evidence type="ECO:0000259" key="3">
    <source>
        <dbReference type="PROSITE" id="PS51186"/>
    </source>
</evidence>
<dbReference type="CDD" id="cd04301">
    <property type="entry name" value="NAT_SF"/>
    <property type="match status" value="1"/>
</dbReference>
<organism evidence="4 5">
    <name type="scientific">Roseateles aquae</name>
    <dbReference type="NCBI Taxonomy" id="3077235"/>
    <lineage>
        <taxon>Bacteria</taxon>
        <taxon>Pseudomonadati</taxon>
        <taxon>Pseudomonadota</taxon>
        <taxon>Betaproteobacteria</taxon>
        <taxon>Burkholderiales</taxon>
        <taxon>Sphaerotilaceae</taxon>
        <taxon>Roseateles</taxon>
    </lineage>
</organism>
<sequence length="169" mass="18211">MDALATVDAAADAVMPPLRLMPVRQLDRLAFAPLLAAAEAEGLQMLRRLLDEWLSGAKRFDRPGESLWGLQDAEGRWVAVGGLNMEPAPGRPGTARMRRFYVLPALRGQGCGRRLLGAVLASAAGRFNRLHVNAQTAHAAAFWTHCGFTPVAESSAYTHVRLLPVAMAA</sequence>
<name>A0ABU3P9X9_9BURK</name>
<proteinExistence type="predicted"/>
<dbReference type="Gene3D" id="3.40.630.30">
    <property type="match status" value="1"/>
</dbReference>
<reference evidence="4" key="1">
    <citation type="submission" date="2023-09" db="EMBL/GenBank/DDBJ databases">
        <title>Paucibacter sp. APW11 Genome sequencing and assembly.</title>
        <authorList>
            <person name="Kim I."/>
        </authorList>
    </citation>
    <scope>NUCLEOTIDE SEQUENCE</scope>
    <source>
        <strain evidence="4">APW11</strain>
    </source>
</reference>
<evidence type="ECO:0000313" key="4">
    <source>
        <dbReference type="EMBL" id="MDT8999381.1"/>
    </source>
</evidence>
<dbReference type="Pfam" id="PF00583">
    <property type="entry name" value="Acetyltransf_1"/>
    <property type="match status" value="1"/>
</dbReference>
<dbReference type="Proteomes" id="UP001246372">
    <property type="component" value="Unassembled WGS sequence"/>
</dbReference>
<dbReference type="InterPro" id="IPR050832">
    <property type="entry name" value="Bact_Acetyltransf"/>
</dbReference>
<dbReference type="EMBL" id="JAVXZY010000003">
    <property type="protein sequence ID" value="MDT8999381.1"/>
    <property type="molecule type" value="Genomic_DNA"/>
</dbReference>
<keyword evidence="5" id="KW-1185">Reference proteome</keyword>
<dbReference type="PROSITE" id="PS51186">
    <property type="entry name" value="GNAT"/>
    <property type="match status" value="1"/>
</dbReference>
<keyword evidence="1" id="KW-0808">Transferase</keyword>
<gene>
    <name evidence="4" type="ORF">RQP53_08900</name>
</gene>
<evidence type="ECO:0000313" key="5">
    <source>
        <dbReference type="Proteomes" id="UP001246372"/>
    </source>
</evidence>
<protein>
    <submittedName>
        <fullName evidence="4">GNAT family N-acetyltransferase</fullName>
    </submittedName>
</protein>
<accession>A0ABU3P9X9</accession>
<keyword evidence="2" id="KW-0012">Acyltransferase</keyword>
<evidence type="ECO:0000256" key="2">
    <source>
        <dbReference type="ARBA" id="ARBA00023315"/>
    </source>
</evidence>
<comment type="caution">
    <text evidence="4">The sequence shown here is derived from an EMBL/GenBank/DDBJ whole genome shotgun (WGS) entry which is preliminary data.</text>
</comment>
<dbReference type="InterPro" id="IPR016181">
    <property type="entry name" value="Acyl_CoA_acyltransferase"/>
</dbReference>
<evidence type="ECO:0000256" key="1">
    <source>
        <dbReference type="ARBA" id="ARBA00022679"/>
    </source>
</evidence>
<dbReference type="RefSeq" id="WP_315649912.1">
    <property type="nucleotide sequence ID" value="NZ_JAVXZY010000003.1"/>
</dbReference>
<dbReference type="InterPro" id="IPR000182">
    <property type="entry name" value="GNAT_dom"/>
</dbReference>
<feature type="domain" description="N-acetyltransferase" evidence="3">
    <location>
        <begin position="21"/>
        <end position="169"/>
    </location>
</feature>
<dbReference type="SUPFAM" id="SSF55729">
    <property type="entry name" value="Acyl-CoA N-acyltransferases (Nat)"/>
    <property type="match status" value="1"/>
</dbReference>